<accession>A0A2H0VGA9</accession>
<name>A0A2H0VGA9_9BACT</name>
<evidence type="ECO:0000313" key="1">
    <source>
        <dbReference type="EMBL" id="PIR97340.1"/>
    </source>
</evidence>
<dbReference type="AlphaFoldDB" id="A0A2H0VGA9"/>
<protein>
    <submittedName>
        <fullName evidence="1">Uncharacterized protein</fullName>
    </submittedName>
</protein>
<gene>
    <name evidence="1" type="ORF">COT91_01855</name>
</gene>
<sequence length="334" mass="35343">MEMNTMGGKSINRLTCLTYLHHLLLVVFIAAAFAETPPAVVDDGFGLSHVVKLHEMDVDDASLITAIRGAEKVSFDTSVDGLITMKQAGLSDAVIAAVIERSAKSEKISTRDLLPVENQSGFSTANGATVCQNGTTLNLAITTGYNQFLPGKNSPMKVLSETAGPGIAFGAASMLGAGALGAAGGAAIMAGPVIGLVNLHRAKTIKGYEYELLQGTSSTTPLASAPAEFTIPYSAYSDNRYRVAEPHLFRLTVNTESQTRVLGTAKGSVKYKQITNETSNKKLEPFEREEVPAEFGKTPSGITAQIDALAPGEYAIVFLYDGETLDNSIDFSVR</sequence>
<dbReference type="Proteomes" id="UP000230557">
    <property type="component" value="Unassembled WGS sequence"/>
</dbReference>
<evidence type="ECO:0000313" key="2">
    <source>
        <dbReference type="Proteomes" id="UP000230557"/>
    </source>
</evidence>
<reference evidence="2" key="1">
    <citation type="submission" date="2017-09" db="EMBL/GenBank/DDBJ databases">
        <title>Depth-based differentiation of microbial function through sediment-hosted aquifers and enrichment of novel symbionts in the deep terrestrial subsurface.</title>
        <authorList>
            <person name="Probst A.J."/>
            <person name="Ladd B."/>
            <person name="Jarett J.K."/>
            <person name="Geller-Mcgrath D.E."/>
            <person name="Sieber C.M.K."/>
            <person name="Emerson J.B."/>
            <person name="Anantharaman K."/>
            <person name="Thomas B.C."/>
            <person name="Malmstrom R."/>
            <person name="Stieglmeier M."/>
            <person name="Klingl A."/>
            <person name="Woyke T."/>
            <person name="Ryan C.M."/>
            <person name="Banfield J.F."/>
        </authorList>
    </citation>
    <scope>NUCLEOTIDE SEQUENCE [LARGE SCALE GENOMIC DNA]</scope>
</reference>
<dbReference type="EMBL" id="PFAJ01000024">
    <property type="protein sequence ID" value="PIR97340.1"/>
    <property type="molecule type" value="Genomic_DNA"/>
</dbReference>
<comment type="caution">
    <text evidence="1">The sequence shown here is derived from an EMBL/GenBank/DDBJ whole genome shotgun (WGS) entry which is preliminary data.</text>
</comment>
<organism evidence="1 2">
    <name type="scientific">Candidatus Doudnabacteria bacterium CG10_big_fil_rev_8_21_14_0_10_41_10</name>
    <dbReference type="NCBI Taxonomy" id="1974551"/>
    <lineage>
        <taxon>Bacteria</taxon>
        <taxon>Candidatus Doudnaibacteriota</taxon>
    </lineage>
</organism>
<proteinExistence type="predicted"/>